<accession>A0A1H2DA96</accession>
<evidence type="ECO:0000259" key="1">
    <source>
        <dbReference type="PROSITE" id="PS51186"/>
    </source>
</evidence>
<proteinExistence type="predicted"/>
<evidence type="ECO:0000313" key="2">
    <source>
        <dbReference type="EMBL" id="SDT79176.1"/>
    </source>
</evidence>
<dbReference type="SUPFAM" id="SSF55729">
    <property type="entry name" value="Acyl-CoA N-acyltransferases (Nat)"/>
    <property type="match status" value="1"/>
</dbReference>
<dbReference type="GO" id="GO:0016747">
    <property type="term" value="F:acyltransferase activity, transferring groups other than amino-acyl groups"/>
    <property type="evidence" value="ECO:0007669"/>
    <property type="project" value="InterPro"/>
</dbReference>
<dbReference type="InterPro" id="IPR016181">
    <property type="entry name" value="Acyl_CoA_acyltransferase"/>
</dbReference>
<protein>
    <recommendedName>
        <fullName evidence="1">N-acetyltransferase domain-containing protein</fullName>
    </recommendedName>
</protein>
<keyword evidence="3" id="KW-1185">Reference proteome</keyword>
<dbReference type="Proteomes" id="UP000198688">
    <property type="component" value="Chromosome I"/>
</dbReference>
<dbReference type="InterPro" id="IPR000182">
    <property type="entry name" value="GNAT_dom"/>
</dbReference>
<dbReference type="AlphaFoldDB" id="A0A1H2DA96"/>
<evidence type="ECO:0000313" key="3">
    <source>
        <dbReference type="Proteomes" id="UP000198688"/>
    </source>
</evidence>
<organism evidence="2 3">
    <name type="scientific">Actinoplanes derwentensis</name>
    <dbReference type="NCBI Taxonomy" id="113562"/>
    <lineage>
        <taxon>Bacteria</taxon>
        <taxon>Bacillati</taxon>
        <taxon>Actinomycetota</taxon>
        <taxon>Actinomycetes</taxon>
        <taxon>Micromonosporales</taxon>
        <taxon>Micromonosporaceae</taxon>
        <taxon>Actinoplanes</taxon>
    </lineage>
</organism>
<dbReference type="PANTHER" id="PTHR47237">
    <property type="entry name" value="SLL0310 PROTEIN"/>
    <property type="match status" value="1"/>
</dbReference>
<reference evidence="2 3" key="1">
    <citation type="submission" date="2016-10" db="EMBL/GenBank/DDBJ databases">
        <authorList>
            <person name="de Groot N.N."/>
        </authorList>
    </citation>
    <scope>NUCLEOTIDE SEQUENCE [LARGE SCALE GENOMIC DNA]</scope>
    <source>
        <strain evidence="2 3">DSM 43941</strain>
    </source>
</reference>
<dbReference type="Gene3D" id="3.40.630.90">
    <property type="match status" value="1"/>
</dbReference>
<name>A0A1H2DA96_9ACTN</name>
<dbReference type="PANTHER" id="PTHR47237:SF1">
    <property type="entry name" value="SLL0310 PROTEIN"/>
    <property type="match status" value="1"/>
</dbReference>
<dbReference type="EMBL" id="LT629758">
    <property type="protein sequence ID" value="SDT79176.1"/>
    <property type="molecule type" value="Genomic_DNA"/>
</dbReference>
<feature type="domain" description="N-acetyltransferase" evidence="1">
    <location>
        <begin position="139"/>
        <end position="280"/>
    </location>
</feature>
<dbReference type="InterPro" id="IPR041496">
    <property type="entry name" value="YitH/HolE_GNAT"/>
</dbReference>
<dbReference type="PROSITE" id="PS51186">
    <property type="entry name" value="GNAT"/>
    <property type="match status" value="2"/>
</dbReference>
<dbReference type="InterPro" id="IPR052729">
    <property type="entry name" value="Acyl/Acetyltrans_Enzymes"/>
</dbReference>
<gene>
    <name evidence="2" type="ORF">SAMN04489716_8677</name>
</gene>
<feature type="domain" description="N-acetyltransferase" evidence="1">
    <location>
        <begin position="6"/>
        <end position="145"/>
    </location>
</feature>
<dbReference type="CDD" id="cd04301">
    <property type="entry name" value="NAT_SF"/>
    <property type="match status" value="1"/>
</dbReference>
<dbReference type="Gene3D" id="3.40.630.30">
    <property type="match status" value="1"/>
</dbReference>
<sequence length="282" mass="30239">MAEFKVSVASADEVRLIAGWVAAEGWYPGDGDETILHVADPGGFLVGRLDGQPITSISAVRQGSERGFLGLHLTIPEFRGQGYGQRIWQAGMSRLTGRVVGLDGTVAQQENFRKSGFRDAWLTVRYQGELSGAQRTAGLEIADARSVGFDELARYDRRFFPAERDAFLSLWITTSGRRAVVARRAGSVVGFAVRRPAGDVDRIGPLFADSPEIAESLLAALAESVGGAVPVLLDVPSVNRPANELAERAGLKESSRTTRMYTGDAPETGRAGIYGVTTLELG</sequence>
<dbReference type="Pfam" id="PF18014">
    <property type="entry name" value="Acetyltransf_18"/>
    <property type="match status" value="1"/>
</dbReference>
<dbReference type="OrthoDB" id="20916at2"/>
<dbReference type="Pfam" id="PF00583">
    <property type="entry name" value="Acetyltransf_1"/>
    <property type="match status" value="1"/>
</dbReference>